<feature type="region of interest" description="Disordered" evidence="1">
    <location>
        <begin position="1"/>
        <end position="38"/>
    </location>
</feature>
<accession>A0A5P2VYX1</accession>
<organism evidence="2 3">
    <name type="scientific">Streptomyces nodosus</name>
    <dbReference type="NCBI Taxonomy" id="40318"/>
    <lineage>
        <taxon>Bacteria</taxon>
        <taxon>Bacillati</taxon>
        <taxon>Actinomycetota</taxon>
        <taxon>Actinomycetes</taxon>
        <taxon>Kitasatosporales</taxon>
        <taxon>Streptomycetaceae</taxon>
        <taxon>Streptomyces</taxon>
    </lineage>
</organism>
<dbReference type="Proteomes" id="UP000325763">
    <property type="component" value="Chromosome"/>
</dbReference>
<sequence>MAPTAPRRPSRHRGEPRRERRCDERDDRGTASHGLRGVDMAAPLKDLERVPWDTIKDSSGTAEAIPVLLHHVARGDEPTARAALATLRERICQYGFVVDQATAVTVPFLWELARLPQVTCRVQIVRLLKNIADARQWESTASAYPKLLHHRHDYVGWEREARRAVRAEQDVLRQLLGEPDPELAEAAAELASTLAAGRVSGSRA</sequence>
<gene>
    <name evidence="2" type="ORF">CP978_04120</name>
</gene>
<evidence type="ECO:0000256" key="1">
    <source>
        <dbReference type="SAM" id="MobiDB-lite"/>
    </source>
</evidence>
<dbReference type="AlphaFoldDB" id="A0A5P2VYX1"/>
<evidence type="ECO:0000313" key="2">
    <source>
        <dbReference type="EMBL" id="QEV37831.1"/>
    </source>
</evidence>
<proteinExistence type="predicted"/>
<reference evidence="2 3" key="1">
    <citation type="submission" date="2017-09" db="EMBL/GenBank/DDBJ databases">
        <title>Streptomyces genome completion.</title>
        <authorList>
            <person name="Lee N."/>
            <person name="Cho B.-K."/>
        </authorList>
    </citation>
    <scope>NUCLEOTIDE SEQUENCE [LARGE SCALE GENOMIC DNA]</scope>
    <source>
        <strain evidence="2 3">ATCC 14899</strain>
    </source>
</reference>
<evidence type="ECO:0000313" key="3">
    <source>
        <dbReference type="Proteomes" id="UP000325763"/>
    </source>
</evidence>
<dbReference type="SUPFAM" id="SSF48371">
    <property type="entry name" value="ARM repeat"/>
    <property type="match status" value="1"/>
</dbReference>
<feature type="compositionally biased region" description="Basic and acidic residues" evidence="1">
    <location>
        <begin position="12"/>
        <end position="30"/>
    </location>
</feature>
<dbReference type="InterPro" id="IPR011989">
    <property type="entry name" value="ARM-like"/>
</dbReference>
<protein>
    <recommendedName>
        <fullName evidence="4">AbaA</fullName>
    </recommendedName>
</protein>
<evidence type="ECO:0008006" key="4">
    <source>
        <dbReference type="Google" id="ProtNLM"/>
    </source>
</evidence>
<dbReference type="InterPro" id="IPR016024">
    <property type="entry name" value="ARM-type_fold"/>
</dbReference>
<dbReference type="OrthoDB" id="292843at2"/>
<dbReference type="KEGG" id="snq:CP978_04120"/>
<dbReference type="Gene3D" id="1.25.10.10">
    <property type="entry name" value="Leucine-rich Repeat Variant"/>
    <property type="match status" value="1"/>
</dbReference>
<name>A0A5P2VYX1_9ACTN</name>
<dbReference type="EMBL" id="CP023747">
    <property type="protein sequence ID" value="QEV37831.1"/>
    <property type="molecule type" value="Genomic_DNA"/>
</dbReference>